<evidence type="ECO:0000313" key="4">
    <source>
        <dbReference type="Ensembl" id="ENSMCSP00000004761.1"/>
    </source>
</evidence>
<evidence type="ECO:0000256" key="2">
    <source>
        <dbReference type="ARBA" id="ARBA00023098"/>
    </source>
</evidence>
<evidence type="ECO:0000256" key="1">
    <source>
        <dbReference type="ARBA" id="ARBA00022963"/>
    </source>
</evidence>
<keyword evidence="1" id="KW-0442">Lipid degradation</keyword>
<organism evidence="4 5">
    <name type="scientific">Malurus cyaneus samueli</name>
    <dbReference type="NCBI Taxonomy" id="2593467"/>
    <lineage>
        <taxon>Eukaryota</taxon>
        <taxon>Metazoa</taxon>
        <taxon>Chordata</taxon>
        <taxon>Craniata</taxon>
        <taxon>Vertebrata</taxon>
        <taxon>Euteleostomi</taxon>
        <taxon>Archelosauria</taxon>
        <taxon>Archosauria</taxon>
        <taxon>Dinosauria</taxon>
        <taxon>Saurischia</taxon>
        <taxon>Theropoda</taxon>
        <taxon>Coelurosauria</taxon>
        <taxon>Aves</taxon>
        <taxon>Neognathae</taxon>
        <taxon>Neoaves</taxon>
        <taxon>Telluraves</taxon>
        <taxon>Australaves</taxon>
        <taxon>Passeriformes</taxon>
        <taxon>Meliphagoidea</taxon>
        <taxon>Maluridae</taxon>
        <taxon>Malurus</taxon>
    </lineage>
</organism>
<feature type="domain" description="AB hydrolase-1" evidence="3">
    <location>
        <begin position="2"/>
        <end position="233"/>
    </location>
</feature>
<dbReference type="Gene3D" id="3.40.50.1820">
    <property type="entry name" value="alpha/beta hydrolase"/>
    <property type="match status" value="1"/>
</dbReference>
<protein>
    <recommendedName>
        <fullName evidence="3">AB hydrolase-1 domain-containing protein</fullName>
    </recommendedName>
</protein>
<sequence>MGNSRGNRWSRKHQEYSIDQDEFWAFSFDEMAKFDLPAAINFILEKTGQEKLYYIGYSQGTTTAFIAFSTMPELAQKIKLYFALAPVTAIKYAKGPATKLLYLPEKVLRGFMKWSYLHVGGFALRECSLNIFFQNRINVYIAQTSAGTSVQNIIHWSQFALLPWTFISVLLHVFQTIPPLYNVEEMTVPTAVWTGGQDLLADPKDAAILLSKIKKLIYHKNIPEWAHLDFIWGLDAPLQVYNEIIDLMKKYP</sequence>
<dbReference type="Ensembl" id="ENSMCST00000004871.1">
    <property type="protein sequence ID" value="ENSMCSP00000004761.1"/>
    <property type="gene ID" value="ENSMCSG00000003205.1"/>
</dbReference>
<dbReference type="PANTHER" id="PTHR11005">
    <property type="entry name" value="LYSOSOMAL ACID LIPASE-RELATED"/>
    <property type="match status" value="1"/>
</dbReference>
<keyword evidence="2" id="KW-0443">Lipid metabolism</keyword>
<accession>A0A8C5TAT5</accession>
<proteinExistence type="predicted"/>
<dbReference type="Pfam" id="PF00561">
    <property type="entry name" value="Abhydrolase_1"/>
    <property type="match status" value="1"/>
</dbReference>
<dbReference type="SUPFAM" id="SSF53474">
    <property type="entry name" value="alpha/beta-Hydrolases"/>
    <property type="match status" value="1"/>
</dbReference>
<reference evidence="4" key="2">
    <citation type="submission" date="2025-09" db="UniProtKB">
        <authorList>
            <consortium name="Ensembl"/>
        </authorList>
    </citation>
    <scope>IDENTIFICATION</scope>
</reference>
<dbReference type="InterPro" id="IPR000073">
    <property type="entry name" value="AB_hydrolase_1"/>
</dbReference>
<dbReference type="Proteomes" id="UP000694560">
    <property type="component" value="Unplaced"/>
</dbReference>
<dbReference type="InterPro" id="IPR029058">
    <property type="entry name" value="AB_hydrolase_fold"/>
</dbReference>
<dbReference type="AlphaFoldDB" id="A0A8C5TAT5"/>
<keyword evidence="5" id="KW-1185">Reference proteome</keyword>
<evidence type="ECO:0000313" key="5">
    <source>
        <dbReference type="Proteomes" id="UP000694560"/>
    </source>
</evidence>
<reference evidence="4" key="1">
    <citation type="submission" date="2025-08" db="UniProtKB">
        <authorList>
            <consortium name="Ensembl"/>
        </authorList>
    </citation>
    <scope>IDENTIFICATION</scope>
</reference>
<evidence type="ECO:0000259" key="3">
    <source>
        <dbReference type="Pfam" id="PF00561"/>
    </source>
</evidence>
<dbReference type="GO" id="GO:0016042">
    <property type="term" value="P:lipid catabolic process"/>
    <property type="evidence" value="ECO:0007669"/>
    <property type="project" value="UniProtKB-KW"/>
</dbReference>
<name>A0A8C5TAT5_9PASS</name>